<dbReference type="GO" id="GO:0046872">
    <property type="term" value="F:metal ion binding"/>
    <property type="evidence" value="ECO:0007669"/>
    <property type="project" value="UniProtKB-KW"/>
</dbReference>
<comment type="subcellular location">
    <subcellularLocation>
        <location evidence="1 15">Cytoplasm</location>
    </subcellularLocation>
</comment>
<dbReference type="InterPro" id="IPR006638">
    <property type="entry name" value="Elp3/MiaA/NifB-like_rSAM"/>
</dbReference>
<keyword evidence="7 15" id="KW-0949">S-adenosyl-L-methionine</keyword>
<dbReference type="NCBIfam" id="TIGR00538">
    <property type="entry name" value="hemN"/>
    <property type="match status" value="1"/>
</dbReference>
<dbReference type="InterPro" id="IPR004558">
    <property type="entry name" value="Coprogen_oxidase_HemN"/>
</dbReference>
<dbReference type="Gene3D" id="1.10.10.920">
    <property type="match status" value="1"/>
</dbReference>
<keyword evidence="10 15" id="KW-0408">Iron</keyword>
<dbReference type="Proteomes" id="UP000672602">
    <property type="component" value="Unassembled WGS sequence"/>
</dbReference>
<keyword evidence="8 15" id="KW-0479">Metal-binding</keyword>
<keyword evidence="9 15" id="KW-0560">Oxidoreductase</keyword>
<keyword evidence="6 15" id="KW-0963">Cytoplasm</keyword>
<evidence type="ECO:0000256" key="14">
    <source>
        <dbReference type="ARBA" id="ARBA00048321"/>
    </source>
</evidence>
<dbReference type="InterPro" id="IPR058240">
    <property type="entry name" value="rSAM_sf"/>
</dbReference>
<dbReference type="GO" id="GO:0005737">
    <property type="term" value="C:cytoplasm"/>
    <property type="evidence" value="ECO:0007669"/>
    <property type="project" value="UniProtKB-SubCell"/>
</dbReference>
<evidence type="ECO:0000256" key="2">
    <source>
        <dbReference type="ARBA" id="ARBA00004785"/>
    </source>
</evidence>
<feature type="binding site" evidence="17">
    <location>
        <position position="66"/>
    </location>
    <ligand>
        <name>[4Fe-4S] cluster</name>
        <dbReference type="ChEBI" id="CHEBI:49883"/>
        <note>4Fe-4S-S-AdoMet</note>
    </ligand>
</feature>
<feature type="binding site" evidence="16">
    <location>
        <position position="178"/>
    </location>
    <ligand>
        <name>S-adenosyl-L-methionine</name>
        <dbReference type="ChEBI" id="CHEBI:59789"/>
        <label>2</label>
    </ligand>
</feature>
<dbReference type="AlphaFoldDB" id="A0A8J7RZN8"/>
<protein>
    <recommendedName>
        <fullName evidence="15">Coproporphyrinogen-III oxidase</fullName>
        <ecNumber evidence="15">1.3.98.3</ecNumber>
    </recommendedName>
</protein>
<evidence type="ECO:0000256" key="10">
    <source>
        <dbReference type="ARBA" id="ARBA00023004"/>
    </source>
</evidence>
<accession>A0A8J7RZN8</accession>
<evidence type="ECO:0000313" key="19">
    <source>
        <dbReference type="EMBL" id="MBP5857245.1"/>
    </source>
</evidence>
<dbReference type="CDD" id="cd01335">
    <property type="entry name" value="Radical_SAM"/>
    <property type="match status" value="1"/>
</dbReference>
<evidence type="ECO:0000256" key="4">
    <source>
        <dbReference type="ARBA" id="ARBA00011245"/>
    </source>
</evidence>
<feature type="domain" description="Radical SAM core" evidence="18">
    <location>
        <begin position="51"/>
        <end position="283"/>
    </location>
</feature>
<evidence type="ECO:0000256" key="8">
    <source>
        <dbReference type="ARBA" id="ARBA00022723"/>
    </source>
</evidence>
<evidence type="ECO:0000256" key="12">
    <source>
        <dbReference type="ARBA" id="ARBA00023244"/>
    </source>
</evidence>
<dbReference type="RefSeq" id="WP_210681835.1">
    <property type="nucleotide sequence ID" value="NZ_JAGMWN010000004.1"/>
</dbReference>
<comment type="cofactor">
    <cofactor evidence="15 17">
        <name>[4Fe-4S] cluster</name>
        <dbReference type="ChEBI" id="CHEBI:49883"/>
    </cofactor>
    <text evidence="15 17">Binds 1 [4Fe-4S] cluster. The cluster is coordinated with 3 cysteines and an exchangeable S-adenosyl-L-methionine.</text>
</comment>
<dbReference type="GO" id="GO:0004109">
    <property type="term" value="F:coproporphyrinogen oxidase activity"/>
    <property type="evidence" value="ECO:0007669"/>
    <property type="project" value="InterPro"/>
</dbReference>
<evidence type="ECO:0000256" key="5">
    <source>
        <dbReference type="ARBA" id="ARBA00022485"/>
    </source>
</evidence>
<dbReference type="SMART" id="SM00729">
    <property type="entry name" value="Elp3"/>
    <property type="match status" value="1"/>
</dbReference>
<dbReference type="SFLD" id="SFLDS00029">
    <property type="entry name" value="Radical_SAM"/>
    <property type="match status" value="1"/>
</dbReference>
<keyword evidence="20" id="KW-1185">Reference proteome</keyword>
<dbReference type="InterPro" id="IPR023404">
    <property type="entry name" value="rSAM_horseshoe"/>
</dbReference>
<dbReference type="EMBL" id="JAGMWN010000004">
    <property type="protein sequence ID" value="MBP5857245.1"/>
    <property type="molecule type" value="Genomic_DNA"/>
</dbReference>
<evidence type="ECO:0000259" key="18">
    <source>
        <dbReference type="PROSITE" id="PS51918"/>
    </source>
</evidence>
<dbReference type="EC" id="1.3.98.3" evidence="15"/>
<evidence type="ECO:0000256" key="16">
    <source>
        <dbReference type="PIRSR" id="PIRSR000167-1"/>
    </source>
</evidence>
<keyword evidence="5 15" id="KW-0004">4Fe-4S</keyword>
<comment type="similarity">
    <text evidence="3 15">Belongs to the anaerobic coproporphyrinogen-III oxidase family.</text>
</comment>
<feature type="binding site" evidence="16">
    <location>
        <begin position="72"/>
        <end position="74"/>
    </location>
    <ligand>
        <name>S-adenosyl-L-methionine</name>
        <dbReference type="ChEBI" id="CHEBI:59789"/>
        <label>2</label>
    </ligand>
</feature>
<evidence type="ECO:0000256" key="9">
    <source>
        <dbReference type="ARBA" id="ARBA00023002"/>
    </source>
</evidence>
<comment type="catalytic activity">
    <reaction evidence="14 15">
        <text>coproporphyrinogen III + 2 S-adenosyl-L-methionine = protoporphyrinogen IX + 2 5'-deoxyadenosine + 2 L-methionine + 2 CO2</text>
        <dbReference type="Rhea" id="RHEA:15425"/>
        <dbReference type="ChEBI" id="CHEBI:16526"/>
        <dbReference type="ChEBI" id="CHEBI:17319"/>
        <dbReference type="ChEBI" id="CHEBI:57307"/>
        <dbReference type="ChEBI" id="CHEBI:57309"/>
        <dbReference type="ChEBI" id="CHEBI:57844"/>
        <dbReference type="ChEBI" id="CHEBI:59789"/>
        <dbReference type="EC" id="1.3.98.3"/>
    </reaction>
</comment>
<evidence type="ECO:0000256" key="1">
    <source>
        <dbReference type="ARBA" id="ARBA00004496"/>
    </source>
</evidence>
<feature type="binding site" evidence="16">
    <location>
        <position position="190"/>
    </location>
    <ligand>
        <name>S-adenosyl-L-methionine</name>
        <dbReference type="ChEBI" id="CHEBI:59789"/>
        <label>2</label>
    </ligand>
</feature>
<evidence type="ECO:0000256" key="17">
    <source>
        <dbReference type="PIRSR" id="PIRSR000167-2"/>
    </source>
</evidence>
<proteinExistence type="inferred from homology"/>
<feature type="binding site" evidence="16">
    <location>
        <position position="335"/>
    </location>
    <ligand>
        <name>S-adenosyl-L-methionine</name>
        <dbReference type="ChEBI" id="CHEBI:59789"/>
        <label>1</label>
    </ligand>
</feature>
<comment type="pathway">
    <text evidence="2 15">Porphyrin-containing compound metabolism; protoporphyrin-IX biosynthesis; protoporphyrinogen-IX from coproporphyrinogen-III (AdoMet route): step 1/1.</text>
</comment>
<evidence type="ECO:0000256" key="3">
    <source>
        <dbReference type="ARBA" id="ARBA00005493"/>
    </source>
</evidence>
<dbReference type="SFLD" id="SFLDG01065">
    <property type="entry name" value="anaerobic_coproporphyrinogen-I"/>
    <property type="match status" value="1"/>
</dbReference>
<dbReference type="SUPFAM" id="SSF102114">
    <property type="entry name" value="Radical SAM enzymes"/>
    <property type="match status" value="1"/>
</dbReference>
<name>A0A8J7RZN8_9PROT</name>
<feature type="binding site" evidence="16">
    <location>
        <position position="118"/>
    </location>
    <ligand>
        <name>S-adenosyl-L-methionine</name>
        <dbReference type="ChEBI" id="CHEBI:59789"/>
        <label>1</label>
    </ligand>
</feature>
<evidence type="ECO:0000256" key="7">
    <source>
        <dbReference type="ARBA" id="ARBA00022691"/>
    </source>
</evidence>
<dbReference type="PROSITE" id="PS51918">
    <property type="entry name" value="RADICAL_SAM"/>
    <property type="match status" value="1"/>
</dbReference>
<dbReference type="UniPathway" id="UPA00251">
    <property type="reaction ID" value="UER00323"/>
</dbReference>
<dbReference type="GO" id="GO:0006782">
    <property type="term" value="P:protoporphyrinogen IX biosynthetic process"/>
    <property type="evidence" value="ECO:0007669"/>
    <property type="project" value="UniProtKB-UniPathway"/>
</dbReference>
<feature type="binding site" evidence="16">
    <location>
        <position position="60"/>
    </location>
    <ligand>
        <name>S-adenosyl-L-methionine</name>
        <dbReference type="ChEBI" id="CHEBI:59789"/>
        <label>1</label>
    </ligand>
</feature>
<feature type="binding site" evidence="17">
    <location>
        <position position="73"/>
    </location>
    <ligand>
        <name>[4Fe-4S] cluster</name>
        <dbReference type="ChEBI" id="CHEBI:49883"/>
        <note>4Fe-4S-S-AdoMet</note>
    </ligand>
</feature>
<sequence>MTIATCLPPKSPDLLLSKYGGPVPRYTSYPTAPHFDGAVDAALYREWLGQLPADRTVSLYFHIPFCDTLCWFCGCQTKITKRYEPVAAYLDRLDREIAMVREAAGGARLPVAHIHWGGGSPTLLVPDDIGRLARMIDRDFARTEDCEFAVEIDPRDIGPATVDALADAGVTRASLGLQDADPAIQHAINRVQPLAETAALVEELRIAGVRSLNLDLMYGLPHQTTAHVLATIDQALRMEPDRIALFGYAHVPWMRPHQRMIPEAALPGPSERLAQAQAAAAALMDAGFVPIGFDHFARPDDPMARALARGALRRNFQGYTTDGAETLIGIGASAIGRLPQGYVQNDAATGRYLAAIDDGAFATARGHALSGDDRLMGAAIERLLCDFEVDLPALAHAHGKPADAFTDACARLAPMIMDGLVLVQAGRLIVSDSGRPFVRRIAACFDAYLGTPAPAAAATDRAPRHSVAV</sequence>
<comment type="subunit">
    <text evidence="4">Monomer.</text>
</comment>
<dbReference type="GO" id="GO:0051989">
    <property type="term" value="F:coproporphyrinogen dehydrogenase activity"/>
    <property type="evidence" value="ECO:0007669"/>
    <property type="project" value="UniProtKB-EC"/>
</dbReference>
<dbReference type="InterPro" id="IPR034505">
    <property type="entry name" value="Coproporphyrinogen-III_oxidase"/>
</dbReference>
<evidence type="ECO:0000256" key="6">
    <source>
        <dbReference type="ARBA" id="ARBA00022490"/>
    </source>
</evidence>
<dbReference type="Gene3D" id="3.80.30.20">
    <property type="entry name" value="tm_1862 like domain"/>
    <property type="match status" value="1"/>
</dbReference>
<feature type="binding site" evidence="16">
    <location>
        <position position="249"/>
    </location>
    <ligand>
        <name>S-adenosyl-L-methionine</name>
        <dbReference type="ChEBI" id="CHEBI:59789"/>
        <label>2</label>
    </ligand>
</feature>
<feature type="binding site" evidence="16">
    <location>
        <position position="215"/>
    </location>
    <ligand>
        <name>S-adenosyl-L-methionine</name>
        <dbReference type="ChEBI" id="CHEBI:59789"/>
        <label>2</label>
    </ligand>
</feature>
<evidence type="ECO:0000256" key="13">
    <source>
        <dbReference type="ARBA" id="ARBA00024295"/>
    </source>
</evidence>
<keyword evidence="11 15" id="KW-0411">Iron-sulfur</keyword>
<gene>
    <name evidence="19" type="primary">hemN</name>
    <name evidence="19" type="ORF">KAJ83_09515</name>
</gene>
<feature type="binding site" evidence="17">
    <location>
        <position position="70"/>
    </location>
    <ligand>
        <name>[4Fe-4S] cluster</name>
        <dbReference type="ChEBI" id="CHEBI:49883"/>
        <note>4Fe-4S-S-AdoMet</note>
    </ligand>
</feature>
<evidence type="ECO:0000256" key="15">
    <source>
        <dbReference type="PIRNR" id="PIRNR000167"/>
    </source>
</evidence>
<dbReference type="PANTHER" id="PTHR13932">
    <property type="entry name" value="COPROPORPHYRINIGEN III OXIDASE"/>
    <property type="match status" value="1"/>
</dbReference>
<dbReference type="PIRSF" id="PIRSF000167">
    <property type="entry name" value="HemN"/>
    <property type="match status" value="1"/>
</dbReference>
<organism evidence="19 20">
    <name type="scientific">Marivibrio halodurans</name>
    <dbReference type="NCBI Taxonomy" id="2039722"/>
    <lineage>
        <taxon>Bacteria</taxon>
        <taxon>Pseudomonadati</taxon>
        <taxon>Pseudomonadota</taxon>
        <taxon>Alphaproteobacteria</taxon>
        <taxon>Rhodospirillales</taxon>
        <taxon>Rhodospirillaceae</taxon>
        <taxon>Marivibrio</taxon>
    </lineage>
</organism>
<feature type="binding site" evidence="16">
    <location>
        <position position="151"/>
    </location>
    <ligand>
        <name>S-adenosyl-L-methionine</name>
        <dbReference type="ChEBI" id="CHEBI:59789"/>
        <label>1</label>
    </ligand>
</feature>
<evidence type="ECO:0000313" key="20">
    <source>
        <dbReference type="Proteomes" id="UP000672602"/>
    </source>
</evidence>
<evidence type="ECO:0000256" key="11">
    <source>
        <dbReference type="ARBA" id="ARBA00023014"/>
    </source>
</evidence>
<reference evidence="19" key="1">
    <citation type="submission" date="2021-04" db="EMBL/GenBank/DDBJ databases">
        <authorList>
            <person name="Zhang D.-C."/>
        </authorList>
    </citation>
    <scope>NUCLEOTIDE SEQUENCE</scope>
    <source>
        <strain evidence="19">CGMCC 1.15697</strain>
    </source>
</reference>
<dbReference type="Pfam" id="PF04055">
    <property type="entry name" value="Radical_SAM"/>
    <property type="match status" value="1"/>
</dbReference>
<comment type="caution">
    <text evidence="19">The sequence shown here is derived from an EMBL/GenBank/DDBJ whole genome shotgun (WGS) entry which is preliminary data.</text>
</comment>
<keyword evidence="12 15" id="KW-0627">Porphyrin biosynthesis</keyword>
<dbReference type="PANTHER" id="PTHR13932:SF6">
    <property type="entry name" value="OXYGEN-INDEPENDENT COPROPORPHYRINOGEN III OXIDASE"/>
    <property type="match status" value="1"/>
</dbReference>
<dbReference type="GO" id="GO:0051539">
    <property type="term" value="F:4 iron, 4 sulfur cluster binding"/>
    <property type="evidence" value="ECO:0007669"/>
    <property type="project" value="UniProtKB-KW"/>
</dbReference>
<dbReference type="InterPro" id="IPR007197">
    <property type="entry name" value="rSAM"/>
</dbReference>
<comment type="function">
    <text evidence="13">Involved in the heme biosynthesis. Catalyzes the anaerobic oxidative decarboxylation of propionate groups of rings A and B of coproporphyrinogen III to yield the vinyl groups in protoporphyrinogen IX.</text>
</comment>